<dbReference type="EMBL" id="JAVRIC010000004">
    <property type="protein sequence ID" value="MDT0496634.1"/>
    <property type="molecule type" value="Genomic_DNA"/>
</dbReference>
<accession>A0ABU2WG78</accession>
<protein>
    <submittedName>
        <fullName evidence="1">Uncharacterized protein</fullName>
    </submittedName>
</protein>
<proteinExistence type="predicted"/>
<evidence type="ECO:0000313" key="1">
    <source>
        <dbReference type="EMBL" id="MDT0496634.1"/>
    </source>
</evidence>
<sequence>MNGDGSVATPTAPATETLGATISIIVPLLMNIYTAPDTFGA</sequence>
<keyword evidence="2" id="KW-1185">Reference proteome</keyword>
<evidence type="ECO:0000313" key="2">
    <source>
        <dbReference type="Proteomes" id="UP001254608"/>
    </source>
</evidence>
<organism evidence="1 2">
    <name type="scientific">Banduia mediterranea</name>
    <dbReference type="NCBI Taxonomy" id="3075609"/>
    <lineage>
        <taxon>Bacteria</taxon>
        <taxon>Pseudomonadati</taxon>
        <taxon>Pseudomonadota</taxon>
        <taxon>Gammaproteobacteria</taxon>
        <taxon>Nevskiales</taxon>
        <taxon>Algiphilaceae</taxon>
        <taxon>Banduia</taxon>
    </lineage>
</organism>
<dbReference type="RefSeq" id="WP_311364022.1">
    <property type="nucleotide sequence ID" value="NZ_JAVRIC010000004.1"/>
</dbReference>
<reference evidence="1 2" key="1">
    <citation type="submission" date="2023-09" db="EMBL/GenBank/DDBJ databases">
        <authorList>
            <person name="Rey-Velasco X."/>
        </authorList>
    </citation>
    <scope>NUCLEOTIDE SEQUENCE [LARGE SCALE GENOMIC DNA]</scope>
    <source>
        <strain evidence="1 2">W345</strain>
    </source>
</reference>
<gene>
    <name evidence="1" type="ORF">RM530_04565</name>
</gene>
<name>A0ABU2WG78_9GAMM</name>
<dbReference type="Proteomes" id="UP001254608">
    <property type="component" value="Unassembled WGS sequence"/>
</dbReference>
<comment type="caution">
    <text evidence="1">The sequence shown here is derived from an EMBL/GenBank/DDBJ whole genome shotgun (WGS) entry which is preliminary data.</text>
</comment>